<dbReference type="Gene3D" id="1.50.10.10">
    <property type="match status" value="1"/>
</dbReference>
<evidence type="ECO:0000259" key="2">
    <source>
        <dbReference type="Pfam" id="PF14742"/>
    </source>
</evidence>
<protein>
    <submittedName>
        <fullName evidence="4">Glycogen debranching N-terminal domain-containing protein</fullName>
    </submittedName>
</protein>
<reference evidence="4 5" key="1">
    <citation type="submission" date="2024-09" db="EMBL/GenBank/DDBJ databases">
        <authorList>
            <person name="Sun Q."/>
            <person name="Mori K."/>
        </authorList>
    </citation>
    <scope>NUCLEOTIDE SEQUENCE [LARGE SCALE GENOMIC DNA]</scope>
    <source>
        <strain evidence="4 5">JCM 3028</strain>
    </source>
</reference>
<dbReference type="Proteomes" id="UP001589610">
    <property type="component" value="Unassembled WGS sequence"/>
</dbReference>
<dbReference type="EMBL" id="JBHMBS010000017">
    <property type="protein sequence ID" value="MFB9679670.1"/>
    <property type="molecule type" value="Genomic_DNA"/>
</dbReference>
<dbReference type="InterPro" id="IPR012341">
    <property type="entry name" value="6hp_glycosidase-like_sf"/>
</dbReference>
<dbReference type="Pfam" id="PF22422">
    <property type="entry name" value="MGH1-like_GH"/>
    <property type="match status" value="1"/>
</dbReference>
<evidence type="ECO:0000256" key="1">
    <source>
        <dbReference type="SAM" id="MobiDB-lite"/>
    </source>
</evidence>
<feature type="compositionally biased region" description="Acidic residues" evidence="1">
    <location>
        <begin position="178"/>
        <end position="188"/>
    </location>
</feature>
<dbReference type="InterPro" id="IPR054491">
    <property type="entry name" value="MGH1-like_GH"/>
</dbReference>
<feature type="region of interest" description="Disordered" evidence="1">
    <location>
        <begin position="159"/>
        <end position="191"/>
    </location>
</feature>
<evidence type="ECO:0000259" key="3">
    <source>
        <dbReference type="Pfam" id="PF22422"/>
    </source>
</evidence>
<evidence type="ECO:0000313" key="5">
    <source>
        <dbReference type="Proteomes" id="UP001589610"/>
    </source>
</evidence>
<name>A0ABV5TKM6_9ACTN</name>
<evidence type="ECO:0000313" key="4">
    <source>
        <dbReference type="EMBL" id="MFB9679670.1"/>
    </source>
</evidence>
<comment type="caution">
    <text evidence="4">The sequence shown here is derived from an EMBL/GenBank/DDBJ whole genome shotgun (WGS) entry which is preliminary data.</text>
</comment>
<organism evidence="4 5">
    <name type="scientific">Streptosporangium vulgare</name>
    <dbReference type="NCBI Taxonomy" id="46190"/>
    <lineage>
        <taxon>Bacteria</taxon>
        <taxon>Bacillati</taxon>
        <taxon>Actinomycetota</taxon>
        <taxon>Actinomycetes</taxon>
        <taxon>Streptosporangiales</taxon>
        <taxon>Streptosporangiaceae</taxon>
        <taxon>Streptosporangium</taxon>
    </lineage>
</organism>
<dbReference type="RefSeq" id="WP_386161020.1">
    <property type="nucleotide sequence ID" value="NZ_JBHMBS010000017.1"/>
</dbReference>
<dbReference type="InterPro" id="IPR008928">
    <property type="entry name" value="6-hairpin_glycosidase_sf"/>
</dbReference>
<dbReference type="InterPro" id="IPR032856">
    <property type="entry name" value="GDE_N_bis"/>
</dbReference>
<dbReference type="Pfam" id="PF14742">
    <property type="entry name" value="GDE_N_bis"/>
    <property type="match status" value="1"/>
</dbReference>
<feature type="domain" description="Mannosylglycerate hydrolase MGH1-like glycoside hydrolase" evidence="3">
    <location>
        <begin position="450"/>
        <end position="610"/>
    </location>
</feature>
<sequence>MSAGRLLVNSGTFAAVTAHGDVHGTRGTATDGLFVRDARHLSRWLLTAGGAAPVPLTLLTSSGDGCVLTPAGTRDRPPAYTVFRRQAVAEGALTEHLRLVSNSGEPTVVELELHVDADFADQFELRADHRAYGKTGARRTAHDTPDGVAFHYRRGETWSSRTTVTAAPPPHRTRPADGEGDGDGDGDEGGTARVLTWRFALPAHGTADLRLTALAVPHGTREPSPPGSPDTVRKRLEADTGEFVGARPRPRDLTPWEELARACEQGLADLARLRVPTSGPGGEALRVPAAGVPWFLGLFGRDSLLTSLFALPYRPALAADTLLALAAVQGTRNDPARLEQPGRIVHEVRHGELAHFRQVPYGRYYGSVDATPLFLVLLEAHAAATGDPGLAARLEPQARAAVEWMFRDGGLGGNGYLRYTSDAAGGGLVNQNWKDSADAIRFSDGARAEGALAVCEVQGYAYDALVRTARLARTVWDDPRWAGRLEEAAADLRDRFRRDFWMPEHAFPALALDGEDRRVDTLASDAGHLLWSGVLAPEEELAVGRRLLRPDFFSGFGIRTLAAGQVPYHPLSYHLGSIWPHDNAVIVLGLARSGLAEQARTVAHGLVRAAAGHGWRLPEVMAGYGRDEHPDPVPYPHSSSPQAWAAATPLALLTALREPRGASGVPRR</sequence>
<gene>
    <name evidence="4" type="ORF">ACFFRH_29660</name>
</gene>
<keyword evidence="5" id="KW-1185">Reference proteome</keyword>
<dbReference type="SUPFAM" id="SSF48208">
    <property type="entry name" value="Six-hairpin glycosidases"/>
    <property type="match status" value="1"/>
</dbReference>
<feature type="domain" description="Putative glycogen debranching enzyme N-terminal" evidence="2">
    <location>
        <begin position="8"/>
        <end position="211"/>
    </location>
</feature>
<proteinExistence type="predicted"/>
<accession>A0ABV5TKM6</accession>